<keyword evidence="5" id="KW-0272">Extracellular matrix</keyword>
<keyword evidence="3 10" id="KW-0217">Developmental protein</keyword>
<proteinExistence type="inferred from homology"/>
<dbReference type="PANTHER" id="PTHR12027">
    <property type="entry name" value="WNT RELATED"/>
    <property type="match status" value="1"/>
</dbReference>
<dbReference type="AlphaFoldDB" id="A0A9P0AZB0"/>
<evidence type="ECO:0000256" key="8">
    <source>
        <dbReference type="ARBA" id="ARBA00023180"/>
    </source>
</evidence>
<dbReference type="Pfam" id="PF00110">
    <property type="entry name" value="wnt"/>
    <property type="match status" value="1"/>
</dbReference>
<comment type="subcellular location">
    <subcellularLocation>
        <location evidence="1 10">Secreted</location>
        <location evidence="1 10">Extracellular space</location>
        <location evidence="1 10">Extracellular matrix</location>
    </subcellularLocation>
</comment>
<dbReference type="InterPro" id="IPR005817">
    <property type="entry name" value="Wnt"/>
</dbReference>
<name>A0A9P0AZB0_BRAAE</name>
<evidence type="ECO:0000256" key="6">
    <source>
        <dbReference type="ARBA" id="ARBA00022687"/>
    </source>
</evidence>
<dbReference type="OrthoDB" id="5945655at2759"/>
<protein>
    <recommendedName>
        <fullName evidence="10">Protein Wnt</fullName>
    </recommendedName>
</protein>
<comment type="similarity">
    <text evidence="2 10">Belongs to the Wnt family.</text>
</comment>
<evidence type="ECO:0000256" key="4">
    <source>
        <dbReference type="ARBA" id="ARBA00022525"/>
    </source>
</evidence>
<evidence type="ECO:0000256" key="1">
    <source>
        <dbReference type="ARBA" id="ARBA00004498"/>
    </source>
</evidence>
<evidence type="ECO:0000256" key="2">
    <source>
        <dbReference type="ARBA" id="ARBA00005683"/>
    </source>
</evidence>
<dbReference type="Proteomes" id="UP001154078">
    <property type="component" value="Chromosome 2"/>
</dbReference>
<sequence length="125" mass="14297">MEDEMMQNDQGAASCSALPGLSPGQGRLCHIYMDHMNSVAVGAKQALTECKQQFQNRRWNCSLLDDVNVFGPVITFAWSNIESQHWPEVVWHYISDIVNSHWPEVVLHYILGKLREELKEKKIAT</sequence>
<dbReference type="GO" id="GO:0045165">
    <property type="term" value="P:cell fate commitment"/>
    <property type="evidence" value="ECO:0007669"/>
    <property type="project" value="TreeGrafter"/>
</dbReference>
<evidence type="ECO:0000256" key="10">
    <source>
        <dbReference type="RuleBase" id="RU003500"/>
    </source>
</evidence>
<evidence type="ECO:0000256" key="7">
    <source>
        <dbReference type="ARBA" id="ARBA00023157"/>
    </source>
</evidence>
<keyword evidence="12" id="KW-1185">Reference proteome</keyword>
<comment type="function">
    <text evidence="10">Ligand for members of the frizzled family of seven transmembrane receptors.</text>
</comment>
<dbReference type="EMBL" id="OV121133">
    <property type="protein sequence ID" value="CAH0551652.1"/>
    <property type="molecule type" value="Genomic_DNA"/>
</dbReference>
<evidence type="ECO:0000256" key="3">
    <source>
        <dbReference type="ARBA" id="ARBA00022473"/>
    </source>
</evidence>
<dbReference type="GO" id="GO:0030182">
    <property type="term" value="P:neuron differentiation"/>
    <property type="evidence" value="ECO:0007669"/>
    <property type="project" value="TreeGrafter"/>
</dbReference>
<dbReference type="GO" id="GO:0060070">
    <property type="term" value="P:canonical Wnt signaling pathway"/>
    <property type="evidence" value="ECO:0007669"/>
    <property type="project" value="TreeGrafter"/>
</dbReference>
<dbReference type="GO" id="GO:0005615">
    <property type="term" value="C:extracellular space"/>
    <property type="evidence" value="ECO:0007669"/>
    <property type="project" value="TreeGrafter"/>
</dbReference>
<organism evidence="11 12">
    <name type="scientific">Brassicogethes aeneus</name>
    <name type="common">Rape pollen beetle</name>
    <name type="synonym">Meligethes aeneus</name>
    <dbReference type="NCBI Taxonomy" id="1431903"/>
    <lineage>
        <taxon>Eukaryota</taxon>
        <taxon>Metazoa</taxon>
        <taxon>Ecdysozoa</taxon>
        <taxon>Arthropoda</taxon>
        <taxon>Hexapoda</taxon>
        <taxon>Insecta</taxon>
        <taxon>Pterygota</taxon>
        <taxon>Neoptera</taxon>
        <taxon>Endopterygota</taxon>
        <taxon>Coleoptera</taxon>
        <taxon>Polyphaga</taxon>
        <taxon>Cucujiformia</taxon>
        <taxon>Nitidulidae</taxon>
        <taxon>Meligethinae</taxon>
        <taxon>Brassicogethes</taxon>
    </lineage>
</organism>
<reference evidence="11" key="1">
    <citation type="submission" date="2021-12" db="EMBL/GenBank/DDBJ databases">
        <authorList>
            <person name="King R."/>
        </authorList>
    </citation>
    <scope>NUCLEOTIDE SEQUENCE</scope>
</reference>
<evidence type="ECO:0000256" key="9">
    <source>
        <dbReference type="ARBA" id="ARBA00023288"/>
    </source>
</evidence>
<gene>
    <name evidence="11" type="ORF">MELIAE_LOCUS4212</name>
</gene>
<keyword evidence="7" id="KW-1015">Disulfide bond</keyword>
<evidence type="ECO:0000313" key="11">
    <source>
        <dbReference type="EMBL" id="CAH0551652.1"/>
    </source>
</evidence>
<keyword evidence="4" id="KW-0964">Secreted</keyword>
<accession>A0A9P0AZB0</accession>
<evidence type="ECO:0000313" key="12">
    <source>
        <dbReference type="Proteomes" id="UP001154078"/>
    </source>
</evidence>
<keyword evidence="9" id="KW-0449">Lipoprotein</keyword>
<dbReference type="GO" id="GO:0005109">
    <property type="term" value="F:frizzled binding"/>
    <property type="evidence" value="ECO:0007669"/>
    <property type="project" value="TreeGrafter"/>
</dbReference>
<evidence type="ECO:0000256" key="5">
    <source>
        <dbReference type="ARBA" id="ARBA00022530"/>
    </source>
</evidence>
<dbReference type="PANTHER" id="PTHR12027:SF77">
    <property type="entry name" value="PROTEIN WNT-5"/>
    <property type="match status" value="1"/>
</dbReference>
<keyword evidence="6 10" id="KW-0879">Wnt signaling pathway</keyword>
<dbReference type="GO" id="GO:0005125">
    <property type="term" value="F:cytokine activity"/>
    <property type="evidence" value="ECO:0007669"/>
    <property type="project" value="TreeGrafter"/>
</dbReference>
<keyword evidence="8" id="KW-0325">Glycoprotein</keyword>